<evidence type="ECO:0000313" key="1">
    <source>
        <dbReference type="EMBL" id="XPM66980.1"/>
    </source>
</evidence>
<reference evidence="1 2" key="1">
    <citation type="journal article" date="2016" name="Genome Announc.">
        <title>Draft Genome Sequence of the Thermotolerant Cyanobacterium Desertifilum sp. IPPAS B-1220.</title>
        <authorList>
            <person name="Mironov K.S."/>
            <person name="Sinetova M.A."/>
            <person name="Bolatkhan K."/>
            <person name="Zayadan B.K."/>
            <person name="Ustinova V.V."/>
            <person name="Kupriyanova E.V."/>
            <person name="Skrypnik A.N."/>
            <person name="Gogoleva N.E."/>
            <person name="Gogolev Y.V."/>
            <person name="Los D.A."/>
        </authorList>
    </citation>
    <scope>NUCLEOTIDE SEQUENCE [LARGE SCALE GENOMIC DNA]</scope>
    <source>
        <strain evidence="1 2">IPPAS B-1220</strain>
    </source>
</reference>
<protein>
    <submittedName>
        <fullName evidence="1">Uncharacterized protein</fullName>
    </submittedName>
</protein>
<proteinExistence type="predicted"/>
<organism evidence="1 2">
    <name type="scientific">Desertifilum tharense IPPAS B-1220</name>
    <dbReference type="NCBI Taxonomy" id="1781255"/>
    <lineage>
        <taxon>Bacteria</taxon>
        <taxon>Bacillati</taxon>
        <taxon>Cyanobacteriota</taxon>
        <taxon>Cyanophyceae</taxon>
        <taxon>Desertifilales</taxon>
        <taxon>Desertifilaceae</taxon>
        <taxon>Desertifilum</taxon>
    </lineage>
</organism>
<name>A0ACD5H122_9CYAN</name>
<keyword evidence="2" id="KW-1185">Reference proteome</keyword>
<accession>A0ACD5H122</accession>
<gene>
    <name evidence="1" type="ORF">BH720_018590</name>
</gene>
<dbReference type="Proteomes" id="UP000095472">
    <property type="component" value="Chromosome"/>
</dbReference>
<dbReference type="EMBL" id="CP182909">
    <property type="protein sequence ID" value="XPM66980.1"/>
    <property type="molecule type" value="Genomic_DNA"/>
</dbReference>
<evidence type="ECO:0000313" key="2">
    <source>
        <dbReference type="Proteomes" id="UP000095472"/>
    </source>
</evidence>
<sequence length="99" mass="10986">MERQQSFTKSQYSAPWREPQLCALPVRSAQATGQTRFPQEAEAGDLVIAYEEAHIGIALTAGCSRVLSNSSSRACFVWESDVDFDGYYGGSSTIYRLLR</sequence>